<evidence type="ECO:0000256" key="1">
    <source>
        <dbReference type="SAM" id="MobiDB-lite"/>
    </source>
</evidence>
<accession>A0ABP1G5D7</accession>
<evidence type="ECO:0000313" key="3">
    <source>
        <dbReference type="Proteomes" id="UP001497392"/>
    </source>
</evidence>
<gene>
    <name evidence="2" type="primary">g10437</name>
    <name evidence="2" type="ORF">VP750_LOCUS9371</name>
</gene>
<evidence type="ECO:0000313" key="2">
    <source>
        <dbReference type="EMBL" id="CAL5227465.1"/>
    </source>
</evidence>
<name>A0ABP1G5D7_9CHLO</name>
<dbReference type="EMBL" id="CAXHTA020000017">
    <property type="protein sequence ID" value="CAL5227465.1"/>
    <property type="molecule type" value="Genomic_DNA"/>
</dbReference>
<keyword evidence="3" id="KW-1185">Reference proteome</keyword>
<comment type="caution">
    <text evidence="2">The sequence shown here is derived from an EMBL/GenBank/DDBJ whole genome shotgun (WGS) entry which is preliminary data.</text>
</comment>
<protein>
    <submittedName>
        <fullName evidence="2">G10437 protein</fullName>
    </submittedName>
</protein>
<proteinExistence type="predicted"/>
<feature type="region of interest" description="Disordered" evidence="1">
    <location>
        <begin position="523"/>
        <end position="544"/>
    </location>
</feature>
<reference evidence="2 3" key="1">
    <citation type="submission" date="2024-06" db="EMBL/GenBank/DDBJ databases">
        <authorList>
            <person name="Kraege A."/>
            <person name="Thomma B."/>
        </authorList>
    </citation>
    <scope>NUCLEOTIDE SEQUENCE [LARGE SCALE GENOMIC DNA]</scope>
</reference>
<dbReference type="Proteomes" id="UP001497392">
    <property type="component" value="Unassembled WGS sequence"/>
</dbReference>
<sequence>MKEDRLTDLYEHQKNVDKAADDLNTKILAGVGDSELWQRMLAEVREDQKATRKAIELLEASHPGRIVLAEGVGKPCLGAAFTAQKLLEGKDVLLECISATSKNIVRHWYWLSMTSAIGRELFLGERVVFASPQEDLWRGQTKLAYTLLMVVPPASREELHDMKDAIPRFKRVTHEFLDEWFHWAGGSPRACLYFASSGRVQLSFWKLQVENTFHNADMDKLLRMTELPGCKGYIAESDKVFHWGIPDPDPAPENTSIEVRISAFTNPSTCFASPALQNMAVMVLELRYMVDLALKCSRGSGPEVGLWFEALQLCFLQKGVAELQARVLGDEEKHAIPFTIHNLPRTTVKHCHSMEGAAKVVKSDLSVLAVPLSKTETGFDFVQSSVAAWQVTIAKEHPTVRSAVTEYTKVMASLGAKVIADALAALNAMIRCPGRQQALLTLPVLLYAVPPKRYDSVFKIKQKYRVGTQLNTVQNDTIQQVAVRVPLDEILEQASAGSEEKAAEFLEQVEGLPLEGFSSVDAMKIDGEADSEGSEGSVDMTTGS</sequence>
<organism evidence="2 3">
    <name type="scientific">Coccomyxa viridis</name>
    <dbReference type="NCBI Taxonomy" id="1274662"/>
    <lineage>
        <taxon>Eukaryota</taxon>
        <taxon>Viridiplantae</taxon>
        <taxon>Chlorophyta</taxon>
        <taxon>core chlorophytes</taxon>
        <taxon>Trebouxiophyceae</taxon>
        <taxon>Trebouxiophyceae incertae sedis</taxon>
        <taxon>Coccomyxaceae</taxon>
        <taxon>Coccomyxa</taxon>
    </lineage>
</organism>